<dbReference type="GO" id="GO:1990609">
    <property type="term" value="F:glutamate-cysteine ligase regulator activity"/>
    <property type="evidence" value="ECO:0000318"/>
    <property type="project" value="GO_Central"/>
</dbReference>
<dbReference type="EMBL" id="KE651167">
    <property type="protein sequence ID" value="EEB08345.1"/>
    <property type="molecule type" value="Genomic_DNA"/>
</dbReference>
<dbReference type="OrthoDB" id="5596051at2759"/>
<evidence type="ECO:0000256" key="7">
    <source>
        <dbReference type="ARBA" id="ARBA00031732"/>
    </source>
</evidence>
<keyword evidence="11" id="KW-1185">Reference proteome</keyword>
<dbReference type="PANTHER" id="PTHR13295:SF4">
    <property type="entry name" value="GLUTAMATE--CYSTEINE LIGASE REGULATORY SUBUNIT"/>
    <property type="match status" value="1"/>
</dbReference>
<dbReference type="HOGENOM" id="CLU_973728_0_0_1"/>
<evidence type="ECO:0000256" key="8">
    <source>
        <dbReference type="ARBA" id="ARBA00032926"/>
    </source>
</evidence>
<comment type="similarity">
    <text evidence="2">Belongs to the aldo/keto reductase family. Glutamate--cysteine ligase light chain subfamily.</text>
</comment>
<dbReference type="STRING" id="402676.B6K4D8"/>
<dbReference type="JaponicusDB" id="SJAG_03494">
    <property type="gene designation" value="gcs2"/>
</dbReference>
<gene>
    <name evidence="10" type="primary">gcs2</name>
    <name evidence="9" type="ORF">SJAG_03494</name>
</gene>
<dbReference type="AlphaFoldDB" id="B6K4D8"/>
<dbReference type="InterPro" id="IPR032963">
    <property type="entry name" value="Gclm"/>
</dbReference>
<evidence type="ECO:0000256" key="6">
    <source>
        <dbReference type="ARBA" id="ARBA00031154"/>
    </source>
</evidence>
<comment type="pathway">
    <text evidence="1">Sulfur metabolism; glutathione biosynthesis; glutathione from L-cysteine and L-glutamate: step 1/2.</text>
</comment>
<dbReference type="GO" id="GO:0016874">
    <property type="term" value="F:ligase activity"/>
    <property type="evidence" value="ECO:0007669"/>
    <property type="project" value="UniProtKB-KW"/>
</dbReference>
<evidence type="ECO:0000256" key="4">
    <source>
        <dbReference type="ARBA" id="ARBA00022684"/>
    </source>
</evidence>
<dbReference type="InterPro" id="IPR036812">
    <property type="entry name" value="NAD(P)_OxRdtase_dom_sf"/>
</dbReference>
<dbReference type="VEuPathDB" id="FungiDB:SJAG_03494"/>
<protein>
    <recommendedName>
        <fullName evidence="7">GCS light chain</fullName>
    </recommendedName>
    <alternativeName>
        <fullName evidence="5">Gamma-ECS regulatory subunit</fullName>
    </alternativeName>
    <alternativeName>
        <fullName evidence="8">Gamma-glutamylcysteine synthetase regulatory subunit</fullName>
    </alternativeName>
    <alternativeName>
        <fullName evidence="6">Glutamate--cysteine ligase modifier subunit</fullName>
    </alternativeName>
</protein>
<evidence type="ECO:0000256" key="1">
    <source>
        <dbReference type="ARBA" id="ARBA00005006"/>
    </source>
</evidence>
<dbReference type="eggNOG" id="KOG3023">
    <property type="taxonomic scope" value="Eukaryota"/>
</dbReference>
<evidence type="ECO:0000313" key="9">
    <source>
        <dbReference type="EMBL" id="EEB08345.1"/>
    </source>
</evidence>
<keyword evidence="9" id="KW-0436">Ligase</keyword>
<reference evidence="9 11" key="1">
    <citation type="journal article" date="2011" name="Science">
        <title>Comparative functional genomics of the fission yeasts.</title>
        <authorList>
            <person name="Rhind N."/>
            <person name="Chen Z."/>
            <person name="Yassour M."/>
            <person name="Thompson D.A."/>
            <person name="Haas B.J."/>
            <person name="Habib N."/>
            <person name="Wapinski I."/>
            <person name="Roy S."/>
            <person name="Lin M.F."/>
            <person name="Heiman D.I."/>
            <person name="Young S.K."/>
            <person name="Furuya K."/>
            <person name="Guo Y."/>
            <person name="Pidoux A."/>
            <person name="Chen H.M."/>
            <person name="Robbertse B."/>
            <person name="Goldberg J.M."/>
            <person name="Aoki K."/>
            <person name="Bayne E.H."/>
            <person name="Berlin A.M."/>
            <person name="Desjardins C.A."/>
            <person name="Dobbs E."/>
            <person name="Dukaj L."/>
            <person name="Fan L."/>
            <person name="FitzGerald M.G."/>
            <person name="French C."/>
            <person name="Gujja S."/>
            <person name="Hansen K."/>
            <person name="Keifenheim D."/>
            <person name="Levin J.Z."/>
            <person name="Mosher R.A."/>
            <person name="Mueller C.A."/>
            <person name="Pfiffner J."/>
            <person name="Priest M."/>
            <person name="Russ C."/>
            <person name="Smialowska A."/>
            <person name="Swoboda P."/>
            <person name="Sykes S.M."/>
            <person name="Vaughn M."/>
            <person name="Vengrova S."/>
            <person name="Yoder R."/>
            <person name="Zeng Q."/>
            <person name="Allshire R."/>
            <person name="Baulcombe D."/>
            <person name="Birren B.W."/>
            <person name="Brown W."/>
            <person name="Ekwall K."/>
            <person name="Kellis M."/>
            <person name="Leatherwood J."/>
            <person name="Levin H."/>
            <person name="Margalit H."/>
            <person name="Martienssen R."/>
            <person name="Nieduszynski C.A."/>
            <person name="Spatafora J.W."/>
            <person name="Friedman N."/>
            <person name="Dalgaard J.Z."/>
            <person name="Baumann P."/>
            <person name="Niki H."/>
            <person name="Regev A."/>
            <person name="Nusbaum C."/>
        </authorList>
    </citation>
    <scope>NUCLEOTIDE SEQUENCE [LARGE SCALE GENOMIC DNA]</scope>
    <source>
        <strain evidence="11">yFS275 / FY16936</strain>
    </source>
</reference>
<dbReference type="Proteomes" id="UP000001744">
    <property type="component" value="Unassembled WGS sequence"/>
</dbReference>
<dbReference type="Gene3D" id="3.20.20.100">
    <property type="entry name" value="NADP-dependent oxidoreductase domain"/>
    <property type="match status" value="1"/>
</dbReference>
<evidence type="ECO:0000256" key="2">
    <source>
        <dbReference type="ARBA" id="ARBA00008612"/>
    </source>
</evidence>
<dbReference type="RefSeq" id="XP_002174638.1">
    <property type="nucleotide sequence ID" value="XM_002174602.2"/>
</dbReference>
<dbReference type="OMA" id="CTDILPR"/>
<evidence type="ECO:0000256" key="3">
    <source>
        <dbReference type="ARBA" id="ARBA00011532"/>
    </source>
</evidence>
<dbReference type="GO" id="GO:0017109">
    <property type="term" value="C:glutamate-cysteine ligase complex"/>
    <property type="evidence" value="ECO:0000318"/>
    <property type="project" value="GO_Central"/>
</dbReference>
<comment type="subunit">
    <text evidence="3">Heterodimer of a catalytic heavy chain and a regulatory light chain.</text>
</comment>
<dbReference type="UniPathway" id="UPA00142">
    <property type="reaction ID" value="UER00209"/>
</dbReference>
<accession>B6K4D8</accession>
<sequence length="284" mass="32015">MGCSKHVILCTGDVTKELRSGIWNATYKKSNLELVKSLASARLTARNDVLDVPVEGLTVFAPENEAFTTPKDLSDSYEVYVKLFFLDDGKIDLNERKKTIDEVFEALKAVLKIDHVTTLIASFPHISFTHDSVCVSHDKTYASFKEVSPEERQSWVDTWKLLEEKVKAKKVDELSVSEFGVQELQYLLPRVSIRPASTQVNVGSMVKLPRELVEYAEAEHIKLFIHADCSCLLNSDEITSFVQSACPTDEKRPVHAKWVCRYTVLSKTTSVIDQKGYFVSGETE</sequence>
<evidence type="ECO:0000313" key="11">
    <source>
        <dbReference type="Proteomes" id="UP000001744"/>
    </source>
</evidence>
<dbReference type="PANTHER" id="PTHR13295">
    <property type="entry name" value="GLUTAMATE CYSTEINE LIGASE REGULATORY SUBUNIT"/>
    <property type="match status" value="1"/>
</dbReference>
<evidence type="ECO:0000256" key="5">
    <source>
        <dbReference type="ARBA" id="ARBA00030406"/>
    </source>
</evidence>
<evidence type="ECO:0000313" key="10">
    <source>
        <dbReference type="JaponicusDB" id="SJAG_03494"/>
    </source>
</evidence>
<dbReference type="GO" id="GO:0035226">
    <property type="term" value="F:glutamate-cysteine ligase catalytic subunit binding"/>
    <property type="evidence" value="ECO:0000318"/>
    <property type="project" value="GO_Central"/>
</dbReference>
<dbReference type="GO" id="GO:0006750">
    <property type="term" value="P:glutathione biosynthetic process"/>
    <property type="evidence" value="ECO:0000318"/>
    <property type="project" value="GO_Central"/>
</dbReference>
<dbReference type="SUPFAM" id="SSF51430">
    <property type="entry name" value="NAD(P)-linked oxidoreductase"/>
    <property type="match status" value="1"/>
</dbReference>
<organism evidence="9 11">
    <name type="scientific">Schizosaccharomyces japonicus (strain yFS275 / FY16936)</name>
    <name type="common">Fission yeast</name>
    <dbReference type="NCBI Taxonomy" id="402676"/>
    <lineage>
        <taxon>Eukaryota</taxon>
        <taxon>Fungi</taxon>
        <taxon>Dikarya</taxon>
        <taxon>Ascomycota</taxon>
        <taxon>Taphrinomycotina</taxon>
        <taxon>Schizosaccharomycetes</taxon>
        <taxon>Schizosaccharomycetales</taxon>
        <taxon>Schizosaccharomycetaceae</taxon>
        <taxon>Schizosaccharomyces</taxon>
    </lineage>
</organism>
<dbReference type="GeneID" id="7051689"/>
<proteinExistence type="inferred from homology"/>
<name>B6K4D8_SCHJY</name>
<keyword evidence="4" id="KW-0317">Glutathione biosynthesis</keyword>